<evidence type="ECO:0000256" key="4">
    <source>
        <dbReference type="ARBA" id="ARBA00022989"/>
    </source>
</evidence>
<evidence type="ECO:0000259" key="8">
    <source>
        <dbReference type="Pfam" id="PF06271"/>
    </source>
</evidence>
<keyword evidence="3 7" id="KW-0812">Transmembrane</keyword>
<evidence type="ECO:0000256" key="5">
    <source>
        <dbReference type="ARBA" id="ARBA00023136"/>
    </source>
</evidence>
<sequence>MTQPPSYPMPPVGGPSPTAGGVTPPPGHPQGYAVPPQYAPPGYAPPPWYPGPPRPMAPPPTLSPGGQPLASFSDRLLAWLIDMALASGVALVLFLPAFAILFWRMVTKMSEVKPDGTVMDPDPSTIFLSYFLPILLLQVGMFVLLLGLYWLYHVEYLKRDGQTLGKKAMKLRVVPLDPTRTLNRAMAGRRWLVQHLAVAFVPGLNYLDGFWQLWDKPWQQCLHDKFAETVVVKVSE</sequence>
<proteinExistence type="predicted"/>
<evidence type="ECO:0000256" key="1">
    <source>
        <dbReference type="ARBA" id="ARBA00004651"/>
    </source>
</evidence>
<dbReference type="InterPro" id="IPR051791">
    <property type="entry name" value="Pra-immunoreactive"/>
</dbReference>
<evidence type="ECO:0000256" key="6">
    <source>
        <dbReference type="SAM" id="MobiDB-lite"/>
    </source>
</evidence>
<keyword evidence="5 7" id="KW-0472">Membrane</keyword>
<reference evidence="10" key="1">
    <citation type="journal article" date="2019" name="Int. J. Syst. Evol. Microbiol.">
        <title>The Global Catalogue of Microorganisms (GCM) 10K type strain sequencing project: providing services to taxonomists for standard genome sequencing and annotation.</title>
        <authorList>
            <consortium name="The Broad Institute Genomics Platform"/>
            <consortium name="The Broad Institute Genome Sequencing Center for Infectious Disease"/>
            <person name="Wu L."/>
            <person name="Ma J."/>
        </authorList>
    </citation>
    <scope>NUCLEOTIDE SEQUENCE [LARGE SCALE GENOMIC DNA]</scope>
    <source>
        <strain evidence="10">CGMCC 4.7144</strain>
    </source>
</reference>
<protein>
    <submittedName>
        <fullName evidence="9">RDD family protein</fullName>
    </submittedName>
</protein>
<keyword evidence="4 7" id="KW-1133">Transmembrane helix</keyword>
<dbReference type="InterPro" id="IPR010432">
    <property type="entry name" value="RDD"/>
</dbReference>
<evidence type="ECO:0000256" key="2">
    <source>
        <dbReference type="ARBA" id="ARBA00022475"/>
    </source>
</evidence>
<comment type="subcellular location">
    <subcellularLocation>
        <location evidence="1">Cell membrane</location>
        <topology evidence="1">Multi-pass membrane protein</topology>
    </subcellularLocation>
</comment>
<dbReference type="PANTHER" id="PTHR36115">
    <property type="entry name" value="PROLINE-RICH ANTIGEN HOMOLOG-RELATED"/>
    <property type="match status" value="1"/>
</dbReference>
<feature type="domain" description="RDD" evidence="8">
    <location>
        <begin position="69"/>
        <end position="227"/>
    </location>
</feature>
<evidence type="ECO:0000313" key="9">
    <source>
        <dbReference type="EMBL" id="MFC5925370.1"/>
    </source>
</evidence>
<dbReference type="Pfam" id="PF06271">
    <property type="entry name" value="RDD"/>
    <property type="match status" value="1"/>
</dbReference>
<feature type="transmembrane region" description="Helical" evidence="7">
    <location>
        <begin position="126"/>
        <end position="152"/>
    </location>
</feature>
<dbReference type="EMBL" id="JBHSQS010000010">
    <property type="protein sequence ID" value="MFC5925370.1"/>
    <property type="molecule type" value="Genomic_DNA"/>
</dbReference>
<evidence type="ECO:0000256" key="7">
    <source>
        <dbReference type="SAM" id="Phobius"/>
    </source>
</evidence>
<feature type="region of interest" description="Disordered" evidence="6">
    <location>
        <begin position="1"/>
        <end position="38"/>
    </location>
</feature>
<accession>A0ABW1H6Y1</accession>
<dbReference type="Proteomes" id="UP001596226">
    <property type="component" value="Unassembled WGS sequence"/>
</dbReference>
<organism evidence="9 10">
    <name type="scientific">Micromonospora vulcania</name>
    <dbReference type="NCBI Taxonomy" id="1441873"/>
    <lineage>
        <taxon>Bacteria</taxon>
        <taxon>Bacillati</taxon>
        <taxon>Actinomycetota</taxon>
        <taxon>Actinomycetes</taxon>
        <taxon>Micromonosporales</taxon>
        <taxon>Micromonosporaceae</taxon>
        <taxon>Micromonospora</taxon>
    </lineage>
</organism>
<gene>
    <name evidence="9" type="ORF">ACFQGL_18670</name>
</gene>
<keyword evidence="10" id="KW-1185">Reference proteome</keyword>
<evidence type="ECO:0000313" key="10">
    <source>
        <dbReference type="Proteomes" id="UP001596226"/>
    </source>
</evidence>
<evidence type="ECO:0000256" key="3">
    <source>
        <dbReference type="ARBA" id="ARBA00022692"/>
    </source>
</evidence>
<dbReference type="RefSeq" id="WP_377513443.1">
    <property type="nucleotide sequence ID" value="NZ_JBHSQS010000010.1"/>
</dbReference>
<comment type="caution">
    <text evidence="9">The sequence shown here is derived from an EMBL/GenBank/DDBJ whole genome shotgun (WGS) entry which is preliminary data.</text>
</comment>
<feature type="compositionally biased region" description="Pro residues" evidence="6">
    <location>
        <begin position="1"/>
        <end position="14"/>
    </location>
</feature>
<dbReference type="PANTHER" id="PTHR36115:SF4">
    <property type="entry name" value="MEMBRANE PROTEIN"/>
    <property type="match status" value="1"/>
</dbReference>
<feature type="transmembrane region" description="Helical" evidence="7">
    <location>
        <begin position="76"/>
        <end position="106"/>
    </location>
</feature>
<name>A0ABW1H6Y1_9ACTN</name>
<keyword evidence="2" id="KW-1003">Cell membrane</keyword>